<organism evidence="3 4">
    <name type="scientific">Podarcis lilfordi</name>
    <name type="common">Lilford's wall lizard</name>
    <dbReference type="NCBI Taxonomy" id="74358"/>
    <lineage>
        <taxon>Eukaryota</taxon>
        <taxon>Metazoa</taxon>
        <taxon>Chordata</taxon>
        <taxon>Craniata</taxon>
        <taxon>Vertebrata</taxon>
        <taxon>Euteleostomi</taxon>
        <taxon>Lepidosauria</taxon>
        <taxon>Squamata</taxon>
        <taxon>Bifurcata</taxon>
        <taxon>Unidentata</taxon>
        <taxon>Episquamata</taxon>
        <taxon>Laterata</taxon>
        <taxon>Lacertibaenia</taxon>
        <taxon>Lacertidae</taxon>
        <taxon>Podarcis</taxon>
    </lineage>
</organism>
<proteinExistence type="predicted"/>
<feature type="region of interest" description="Disordered" evidence="1">
    <location>
        <begin position="97"/>
        <end position="121"/>
    </location>
</feature>
<keyword evidence="4" id="KW-1185">Reference proteome</keyword>
<feature type="chain" id="PRO_5041352381" evidence="2">
    <location>
        <begin position="28"/>
        <end position="121"/>
    </location>
</feature>
<dbReference type="Proteomes" id="UP001178461">
    <property type="component" value="Chromosome 2"/>
</dbReference>
<protein>
    <submittedName>
        <fullName evidence="3">Uncharacterized protein</fullName>
    </submittedName>
</protein>
<evidence type="ECO:0000256" key="2">
    <source>
        <dbReference type="SAM" id="SignalP"/>
    </source>
</evidence>
<dbReference type="AlphaFoldDB" id="A0AA35NZB5"/>
<reference evidence="3" key="1">
    <citation type="submission" date="2022-12" db="EMBL/GenBank/DDBJ databases">
        <authorList>
            <person name="Alioto T."/>
            <person name="Alioto T."/>
            <person name="Gomez Garrido J."/>
        </authorList>
    </citation>
    <scope>NUCLEOTIDE SEQUENCE</scope>
</reference>
<evidence type="ECO:0000313" key="4">
    <source>
        <dbReference type="Proteomes" id="UP001178461"/>
    </source>
</evidence>
<accession>A0AA35NZB5</accession>
<sequence length="121" mass="13275">MGERKRMPREAACSLLSLPKLLPLVAGLGGSTVPSAVRMLLFQQCREETIQGNDYYIILKEYGFEKAEQPGGGGTRALVRFPSSSFFNELQEEKHNVTLPQAAPLNQQRSSRKAYAASSTG</sequence>
<name>A0AA35NZB5_9SAUR</name>
<evidence type="ECO:0000256" key="1">
    <source>
        <dbReference type="SAM" id="MobiDB-lite"/>
    </source>
</evidence>
<feature type="signal peptide" evidence="2">
    <location>
        <begin position="1"/>
        <end position="27"/>
    </location>
</feature>
<keyword evidence="2" id="KW-0732">Signal</keyword>
<dbReference type="EMBL" id="OX395127">
    <property type="protein sequence ID" value="CAI5766553.1"/>
    <property type="molecule type" value="Genomic_DNA"/>
</dbReference>
<gene>
    <name evidence="3" type="ORF">PODLI_1B009653</name>
</gene>
<evidence type="ECO:0000313" key="3">
    <source>
        <dbReference type="EMBL" id="CAI5766553.1"/>
    </source>
</evidence>